<sequence length="316" mass="35074">MSRFLASTSVTAGTLSHEKLRKSPFFAECDDAFLTTLIKHLVVELFTTNDVIIEEGEHAEKMYYLMLGEVEILVGHERVRVAKLQEGTVFGEMALFSHLSNGFARRSATIRALNFCDTRVINKDRFHAILKQRLGTRQNLSARLFWGRMGYVGPEDCSTVFTAMKKALDSPVAPSRRPGSSFCPGVVESLKLCVSARELEIQAAQACLQAWPVHIQGLGTRHIVAGCWCARASHVVTVVATANSFAARFRTGLARTLLSNWPWLLDSCLFGGYTSAFGFVQGYGVRFQCLLEETGGEIGGVREREHTRWFARAICS</sequence>
<dbReference type="GO" id="GO:0044877">
    <property type="term" value="F:protein-containing complex binding"/>
    <property type="evidence" value="ECO:0007669"/>
    <property type="project" value="TreeGrafter"/>
</dbReference>
<gene>
    <name evidence="10" type="primary">HCN4</name>
    <name evidence="10" type="ORF">SNAT2548_LOCUS17529</name>
</gene>
<reference evidence="10" key="1">
    <citation type="submission" date="2021-02" db="EMBL/GenBank/DDBJ databases">
        <authorList>
            <person name="Dougan E. K."/>
            <person name="Rhodes N."/>
            <person name="Thang M."/>
            <person name="Chan C."/>
        </authorList>
    </citation>
    <scope>NUCLEOTIDE SEQUENCE</scope>
</reference>
<dbReference type="GO" id="GO:0016020">
    <property type="term" value="C:membrane"/>
    <property type="evidence" value="ECO:0007669"/>
    <property type="project" value="UniProtKB-SubCell"/>
</dbReference>
<keyword evidence="8" id="KW-0407">Ion channel</keyword>
<dbReference type="PANTHER" id="PTHR45638:SF11">
    <property type="entry name" value="CYCLIC NUCLEOTIDE-GATED CATION CHANNEL SUBUNIT A"/>
    <property type="match status" value="1"/>
</dbReference>
<evidence type="ECO:0000313" key="10">
    <source>
        <dbReference type="EMBL" id="CAE7335216.1"/>
    </source>
</evidence>
<evidence type="ECO:0000256" key="7">
    <source>
        <dbReference type="ARBA" id="ARBA00023286"/>
    </source>
</evidence>
<evidence type="ECO:0000256" key="4">
    <source>
        <dbReference type="ARBA" id="ARBA00022989"/>
    </source>
</evidence>
<accession>A0A812P039</accession>
<evidence type="ECO:0000256" key="2">
    <source>
        <dbReference type="ARBA" id="ARBA00022448"/>
    </source>
</evidence>
<dbReference type="InterPro" id="IPR018488">
    <property type="entry name" value="cNMP-bd_CS"/>
</dbReference>
<dbReference type="PROSITE" id="PS50042">
    <property type="entry name" value="CNMP_BINDING_3"/>
    <property type="match status" value="1"/>
</dbReference>
<evidence type="ECO:0000256" key="6">
    <source>
        <dbReference type="ARBA" id="ARBA00023136"/>
    </source>
</evidence>
<dbReference type="GO" id="GO:0005221">
    <property type="term" value="F:intracellularly cyclic nucleotide-activated monoatomic cation channel activity"/>
    <property type="evidence" value="ECO:0007669"/>
    <property type="project" value="InterPro"/>
</dbReference>
<comment type="caution">
    <text evidence="10">The sequence shown here is derived from an EMBL/GenBank/DDBJ whole genome shotgun (WGS) entry which is preliminary data.</text>
</comment>
<evidence type="ECO:0000256" key="8">
    <source>
        <dbReference type="ARBA" id="ARBA00023303"/>
    </source>
</evidence>
<keyword evidence="5" id="KW-0406">Ion transport</keyword>
<evidence type="ECO:0000259" key="9">
    <source>
        <dbReference type="PROSITE" id="PS50042"/>
    </source>
</evidence>
<dbReference type="PROSITE" id="PS00888">
    <property type="entry name" value="CNMP_BINDING_1"/>
    <property type="match status" value="1"/>
</dbReference>
<evidence type="ECO:0000313" key="11">
    <source>
        <dbReference type="Proteomes" id="UP000604046"/>
    </source>
</evidence>
<organism evidence="10 11">
    <name type="scientific">Symbiodinium natans</name>
    <dbReference type="NCBI Taxonomy" id="878477"/>
    <lineage>
        <taxon>Eukaryota</taxon>
        <taxon>Sar</taxon>
        <taxon>Alveolata</taxon>
        <taxon>Dinophyceae</taxon>
        <taxon>Suessiales</taxon>
        <taxon>Symbiodiniaceae</taxon>
        <taxon>Symbiodinium</taxon>
    </lineage>
</organism>
<dbReference type="EMBL" id="CAJNDS010002114">
    <property type="protein sequence ID" value="CAE7335216.1"/>
    <property type="molecule type" value="Genomic_DNA"/>
</dbReference>
<dbReference type="InterPro" id="IPR014710">
    <property type="entry name" value="RmlC-like_jellyroll"/>
</dbReference>
<dbReference type="InterPro" id="IPR050866">
    <property type="entry name" value="CNG_cation_channel"/>
</dbReference>
<dbReference type="CDD" id="cd00038">
    <property type="entry name" value="CAP_ED"/>
    <property type="match status" value="1"/>
</dbReference>
<dbReference type="InterPro" id="IPR018490">
    <property type="entry name" value="cNMP-bd_dom_sf"/>
</dbReference>
<proteinExistence type="predicted"/>
<dbReference type="PANTHER" id="PTHR45638">
    <property type="entry name" value="CYCLIC NUCLEOTIDE-GATED CATION CHANNEL SUBUNIT A"/>
    <property type="match status" value="1"/>
</dbReference>
<dbReference type="Gene3D" id="2.60.120.10">
    <property type="entry name" value="Jelly Rolls"/>
    <property type="match status" value="1"/>
</dbReference>
<dbReference type="Pfam" id="PF00027">
    <property type="entry name" value="cNMP_binding"/>
    <property type="match status" value="1"/>
</dbReference>
<keyword evidence="6" id="KW-0472">Membrane</keyword>
<keyword evidence="4" id="KW-1133">Transmembrane helix</keyword>
<comment type="subcellular location">
    <subcellularLocation>
        <location evidence="1">Membrane</location>
        <topology evidence="1">Multi-pass membrane protein</topology>
    </subcellularLocation>
</comment>
<dbReference type="OrthoDB" id="417078at2759"/>
<dbReference type="InterPro" id="IPR000595">
    <property type="entry name" value="cNMP-bd_dom"/>
</dbReference>
<evidence type="ECO:0000256" key="3">
    <source>
        <dbReference type="ARBA" id="ARBA00022692"/>
    </source>
</evidence>
<protein>
    <submittedName>
        <fullName evidence="10">HCN4 protein</fullName>
    </submittedName>
</protein>
<name>A0A812P039_9DINO</name>
<keyword evidence="11" id="KW-1185">Reference proteome</keyword>
<dbReference type="SMART" id="SM00100">
    <property type="entry name" value="cNMP"/>
    <property type="match status" value="1"/>
</dbReference>
<dbReference type="SUPFAM" id="SSF51206">
    <property type="entry name" value="cAMP-binding domain-like"/>
    <property type="match status" value="1"/>
</dbReference>
<dbReference type="AlphaFoldDB" id="A0A812P039"/>
<keyword evidence="2" id="KW-0813">Transport</keyword>
<keyword evidence="3" id="KW-0812">Transmembrane</keyword>
<evidence type="ECO:0000256" key="1">
    <source>
        <dbReference type="ARBA" id="ARBA00004141"/>
    </source>
</evidence>
<dbReference type="PROSITE" id="PS00889">
    <property type="entry name" value="CNMP_BINDING_2"/>
    <property type="match status" value="1"/>
</dbReference>
<evidence type="ECO:0000256" key="5">
    <source>
        <dbReference type="ARBA" id="ARBA00023065"/>
    </source>
</evidence>
<feature type="domain" description="Cyclic nucleotide-binding" evidence="9">
    <location>
        <begin position="25"/>
        <end position="130"/>
    </location>
</feature>
<dbReference type="Proteomes" id="UP000604046">
    <property type="component" value="Unassembled WGS sequence"/>
</dbReference>
<keyword evidence="7" id="KW-1071">Ligand-gated ion channel</keyword>